<evidence type="ECO:0000313" key="1">
    <source>
        <dbReference type="EMBL" id="GAA1831856.1"/>
    </source>
</evidence>
<name>A0ABN2MMB9_9ACTN</name>
<dbReference type="Gene3D" id="3.90.1140.10">
    <property type="entry name" value="Cyclic phosphodiesterase"/>
    <property type="match status" value="1"/>
</dbReference>
<reference evidence="1 2" key="1">
    <citation type="journal article" date="2019" name="Int. J. Syst. Evol. Microbiol.">
        <title>The Global Catalogue of Microorganisms (GCM) 10K type strain sequencing project: providing services to taxonomists for standard genome sequencing and annotation.</title>
        <authorList>
            <consortium name="The Broad Institute Genomics Platform"/>
            <consortium name="The Broad Institute Genome Sequencing Center for Infectious Disease"/>
            <person name="Wu L."/>
            <person name="Ma J."/>
        </authorList>
    </citation>
    <scope>NUCLEOTIDE SEQUENCE [LARGE SCALE GENOMIC DNA]</scope>
    <source>
        <strain evidence="1 2">JCM 13250</strain>
    </source>
</reference>
<comment type="caution">
    <text evidence="1">The sequence shown here is derived from an EMBL/GenBank/DDBJ whole genome shotgun (WGS) entry which is preliminary data.</text>
</comment>
<evidence type="ECO:0000313" key="2">
    <source>
        <dbReference type="Proteomes" id="UP001500218"/>
    </source>
</evidence>
<proteinExistence type="predicted"/>
<keyword evidence="2" id="KW-1185">Reference proteome</keyword>
<protein>
    <recommendedName>
        <fullName evidence="3">2'-5' RNA ligase family protein</fullName>
    </recommendedName>
</protein>
<dbReference type="EMBL" id="BAAALT010000271">
    <property type="protein sequence ID" value="GAA1831856.1"/>
    <property type="molecule type" value="Genomic_DNA"/>
</dbReference>
<dbReference type="RefSeq" id="WP_344139169.1">
    <property type="nucleotide sequence ID" value="NZ_BAAALT010000271.1"/>
</dbReference>
<sequence>MADRYQELWTQGSRAILRGDAVTQDGPLGTGRWPVSIALRLDETTRSTFATLASEAAAVIGDAYHFDHHVTVRAVHPASDDTIDEHRMTLYADALREAVAGLGPVRLRFDGLTLAPGNVMACGYPVDDTADRLRARLAESLATRDADGFERGYRRDIWHATLIGFAGPVNDPQQLVDWVARRRREPLATARCDAVELNRWNALADRQVAAPLCRVSLTAD</sequence>
<evidence type="ECO:0008006" key="3">
    <source>
        <dbReference type="Google" id="ProtNLM"/>
    </source>
</evidence>
<accession>A0ABN2MMB9</accession>
<organism evidence="1 2">
    <name type="scientific">Luedemannella flava</name>
    <dbReference type="NCBI Taxonomy" id="349316"/>
    <lineage>
        <taxon>Bacteria</taxon>
        <taxon>Bacillati</taxon>
        <taxon>Actinomycetota</taxon>
        <taxon>Actinomycetes</taxon>
        <taxon>Micromonosporales</taxon>
        <taxon>Micromonosporaceae</taxon>
        <taxon>Luedemannella</taxon>
    </lineage>
</organism>
<dbReference type="Proteomes" id="UP001500218">
    <property type="component" value="Unassembled WGS sequence"/>
</dbReference>
<gene>
    <name evidence="1" type="ORF">GCM10009682_58020</name>
</gene>